<dbReference type="PANTHER" id="PTHR16650">
    <property type="entry name" value="C21ORF13-RELATED"/>
    <property type="match status" value="1"/>
</dbReference>
<keyword evidence="6" id="KW-1185">Reference proteome</keyword>
<sequence length="89" mass="10522">MVLFERKVEIKDLESQVAYLQNQLKDLKLENKTLSDVQVRQEKELRKFKEGVADIPALLKSHKEEVKVLESNINTLRKELNLMKWLCKV</sequence>
<dbReference type="InterPro" id="IPR028933">
    <property type="entry name" value="Lebercilin_dom"/>
</dbReference>
<organism evidence="5 6">
    <name type="scientific">Stegodyphus mimosarum</name>
    <name type="common">African social velvet spider</name>
    <dbReference type="NCBI Taxonomy" id="407821"/>
    <lineage>
        <taxon>Eukaryota</taxon>
        <taxon>Metazoa</taxon>
        <taxon>Ecdysozoa</taxon>
        <taxon>Arthropoda</taxon>
        <taxon>Chelicerata</taxon>
        <taxon>Arachnida</taxon>
        <taxon>Araneae</taxon>
        <taxon>Araneomorphae</taxon>
        <taxon>Entelegynae</taxon>
        <taxon>Eresoidea</taxon>
        <taxon>Eresidae</taxon>
        <taxon>Stegodyphus</taxon>
    </lineage>
</organism>
<dbReference type="AlphaFoldDB" id="A0A087TQ61"/>
<dbReference type="OrthoDB" id="6421873at2759"/>
<proteinExistence type="inferred from homology"/>
<reference evidence="5 6" key="1">
    <citation type="submission" date="2013-11" db="EMBL/GenBank/DDBJ databases">
        <title>Genome sequencing of Stegodyphus mimosarum.</title>
        <authorList>
            <person name="Bechsgaard J."/>
        </authorList>
    </citation>
    <scope>NUCLEOTIDE SEQUENCE [LARGE SCALE GENOMIC DNA]</scope>
</reference>
<evidence type="ECO:0000259" key="4">
    <source>
        <dbReference type="Pfam" id="PF15619"/>
    </source>
</evidence>
<feature type="domain" description="Lebercilin" evidence="4">
    <location>
        <begin position="2"/>
        <end position="79"/>
    </location>
</feature>
<name>A0A087TQ61_STEMI</name>
<gene>
    <name evidence="5" type="ORF">X975_20911</name>
</gene>
<evidence type="ECO:0000256" key="1">
    <source>
        <dbReference type="ARBA" id="ARBA00010229"/>
    </source>
</evidence>
<dbReference type="InterPro" id="IPR026188">
    <property type="entry name" value="Lebercilin-like"/>
</dbReference>
<dbReference type="GO" id="GO:0005930">
    <property type="term" value="C:axoneme"/>
    <property type="evidence" value="ECO:0007669"/>
    <property type="project" value="TreeGrafter"/>
</dbReference>
<dbReference type="Proteomes" id="UP000054359">
    <property type="component" value="Unassembled WGS sequence"/>
</dbReference>
<evidence type="ECO:0000313" key="6">
    <source>
        <dbReference type="Proteomes" id="UP000054359"/>
    </source>
</evidence>
<dbReference type="SUPFAM" id="SSF57997">
    <property type="entry name" value="Tropomyosin"/>
    <property type="match status" value="1"/>
</dbReference>
<feature type="non-terminal residue" evidence="5">
    <location>
        <position position="89"/>
    </location>
</feature>
<protein>
    <recommendedName>
        <fullName evidence="4">Lebercilin domain-containing protein</fullName>
    </recommendedName>
</protein>
<dbReference type="Pfam" id="PF15619">
    <property type="entry name" value="Lebercilin"/>
    <property type="match status" value="1"/>
</dbReference>
<evidence type="ECO:0000313" key="5">
    <source>
        <dbReference type="EMBL" id="KFM67250.1"/>
    </source>
</evidence>
<accession>A0A087TQ61</accession>
<dbReference type="GO" id="GO:0042073">
    <property type="term" value="P:intraciliary transport"/>
    <property type="evidence" value="ECO:0007669"/>
    <property type="project" value="TreeGrafter"/>
</dbReference>
<keyword evidence="2 3" id="KW-0175">Coiled coil</keyword>
<comment type="similarity">
    <text evidence="1">Belongs to the LCA5 family.</text>
</comment>
<evidence type="ECO:0000256" key="3">
    <source>
        <dbReference type="SAM" id="Coils"/>
    </source>
</evidence>
<evidence type="ECO:0000256" key="2">
    <source>
        <dbReference type="ARBA" id="ARBA00023054"/>
    </source>
</evidence>
<feature type="coiled-coil region" evidence="3">
    <location>
        <begin position="10"/>
        <end position="79"/>
    </location>
</feature>
<dbReference type="PANTHER" id="PTHR16650:SF6">
    <property type="entry name" value="GH21622P"/>
    <property type="match status" value="1"/>
</dbReference>
<dbReference type="EMBL" id="KK116272">
    <property type="protein sequence ID" value="KFM67250.1"/>
    <property type="molecule type" value="Genomic_DNA"/>
</dbReference>